<feature type="binding site" evidence="16">
    <location>
        <begin position="92"/>
        <end position="94"/>
    </location>
    <ligand>
        <name>S-adenosyl-L-methionine</name>
        <dbReference type="ChEBI" id="CHEBI:59789"/>
        <label>2</label>
    </ligand>
</feature>
<evidence type="ECO:0000256" key="11">
    <source>
        <dbReference type="ARBA" id="ARBA00023014"/>
    </source>
</evidence>
<keyword evidence="21" id="KW-1185">Reference proteome</keyword>
<dbReference type="CDD" id="cd01335">
    <property type="entry name" value="Radical_SAM"/>
    <property type="match status" value="1"/>
</dbReference>
<feature type="domain" description="Radical SAM core" evidence="19">
    <location>
        <begin position="71"/>
        <end position="307"/>
    </location>
</feature>
<comment type="function">
    <text evidence="13">Involved in the heme biosynthesis. Catalyzes the anaerobic oxidative decarboxylation of propionate groups of rings A and B of coproporphyrinogen III to yield the vinyl groups in protoporphyrinogen IX.</text>
</comment>
<dbReference type="Gene3D" id="3.80.30.20">
    <property type="entry name" value="tm_1862 like domain"/>
    <property type="match status" value="1"/>
</dbReference>
<dbReference type="GO" id="GO:0046872">
    <property type="term" value="F:metal ion binding"/>
    <property type="evidence" value="ECO:0007669"/>
    <property type="project" value="UniProtKB-KW"/>
</dbReference>
<dbReference type="Pfam" id="PF06969">
    <property type="entry name" value="HemN_C"/>
    <property type="match status" value="1"/>
</dbReference>
<dbReference type="InterPro" id="IPR006638">
    <property type="entry name" value="Elp3/MiaA/NifB-like_rSAM"/>
</dbReference>
<keyword evidence="11 15" id="KW-0411">Iron-sulfur</keyword>
<evidence type="ECO:0000256" key="3">
    <source>
        <dbReference type="ARBA" id="ARBA00005493"/>
    </source>
</evidence>
<dbReference type="PANTHER" id="PTHR13932:SF6">
    <property type="entry name" value="OXYGEN-INDEPENDENT COPROPORPHYRINOGEN III OXIDASE"/>
    <property type="match status" value="1"/>
</dbReference>
<feature type="binding site" evidence="16">
    <location>
        <position position="208"/>
    </location>
    <ligand>
        <name>S-adenosyl-L-methionine</name>
        <dbReference type="ChEBI" id="CHEBI:59789"/>
        <label>2</label>
    </ligand>
</feature>
<evidence type="ECO:0000256" key="1">
    <source>
        <dbReference type="ARBA" id="ARBA00004496"/>
    </source>
</evidence>
<dbReference type="UniPathway" id="UPA00251">
    <property type="reaction ID" value="UER00323"/>
</dbReference>
<organism evidence="20 21">
    <name type="scientific">Alteromonas genovensis</name>
    <dbReference type="NCBI Taxonomy" id="471225"/>
    <lineage>
        <taxon>Bacteria</taxon>
        <taxon>Pseudomonadati</taxon>
        <taxon>Pseudomonadota</taxon>
        <taxon>Gammaproteobacteria</taxon>
        <taxon>Alteromonadales</taxon>
        <taxon>Alteromonadaceae</taxon>
        <taxon>Alteromonas/Salinimonas group</taxon>
        <taxon>Alteromonas</taxon>
    </lineage>
</organism>
<keyword evidence="12 15" id="KW-0627">Porphyrin biosynthesis</keyword>
<dbReference type="RefSeq" id="WP_163107140.1">
    <property type="nucleotide sequence ID" value="NZ_JAAAWO010000010.1"/>
</dbReference>
<keyword evidence="7 15" id="KW-0949">S-adenosyl-L-methionine</keyword>
<dbReference type="PANTHER" id="PTHR13932">
    <property type="entry name" value="COPROPORPHYRINIGEN III OXIDASE"/>
    <property type="match status" value="1"/>
</dbReference>
<comment type="cofactor">
    <cofactor evidence="15 17">
        <name>[4Fe-4S] cluster</name>
        <dbReference type="ChEBI" id="CHEBI:49883"/>
    </cofactor>
    <text evidence="15 17">Binds 1 [4Fe-4S] cluster. The cluster is coordinated with 3 cysteines and an exchangeable S-adenosyl-L-methionine.</text>
</comment>
<dbReference type="EC" id="1.3.98.3" evidence="15"/>
<keyword evidence="5 15" id="KW-0004">4Fe-4S</keyword>
<evidence type="ECO:0000256" key="9">
    <source>
        <dbReference type="ARBA" id="ARBA00023002"/>
    </source>
</evidence>
<comment type="similarity">
    <text evidence="3 15">Belongs to the anaerobic coproporphyrinogen-III oxidase family.</text>
</comment>
<dbReference type="AlphaFoldDB" id="A0A6N9THB6"/>
<accession>A0A6N9THB6</accession>
<feature type="binding site" evidence="16">
    <location>
        <position position="169"/>
    </location>
    <ligand>
        <name>S-adenosyl-L-methionine</name>
        <dbReference type="ChEBI" id="CHEBI:59789"/>
        <label>1</label>
    </ligand>
</feature>
<dbReference type="PIRSF" id="PIRSF000167">
    <property type="entry name" value="HemN"/>
    <property type="match status" value="1"/>
</dbReference>
<evidence type="ECO:0000256" key="15">
    <source>
        <dbReference type="PIRNR" id="PIRNR000167"/>
    </source>
</evidence>
<feature type="binding site" evidence="16">
    <location>
        <position position="136"/>
    </location>
    <ligand>
        <name>S-adenosyl-L-methionine</name>
        <dbReference type="ChEBI" id="CHEBI:59789"/>
        <label>1</label>
    </ligand>
</feature>
<evidence type="ECO:0000313" key="21">
    <source>
        <dbReference type="Proteomes" id="UP000471381"/>
    </source>
</evidence>
<dbReference type="Pfam" id="PF04055">
    <property type="entry name" value="Radical_SAM"/>
    <property type="match status" value="1"/>
</dbReference>
<dbReference type="SMART" id="SM00729">
    <property type="entry name" value="Elp3"/>
    <property type="match status" value="1"/>
</dbReference>
<protein>
    <recommendedName>
        <fullName evidence="15">Coproporphyrinogen-III oxidase</fullName>
        <ecNumber evidence="15">1.3.98.3</ecNumber>
    </recommendedName>
</protein>
<dbReference type="Gene3D" id="1.10.10.920">
    <property type="match status" value="1"/>
</dbReference>
<feature type="compositionally biased region" description="Polar residues" evidence="18">
    <location>
        <begin position="1"/>
        <end position="25"/>
    </location>
</feature>
<dbReference type="Proteomes" id="UP000471381">
    <property type="component" value="Unassembled WGS sequence"/>
</dbReference>
<feature type="region of interest" description="Disordered" evidence="18">
    <location>
        <begin position="1"/>
        <end position="26"/>
    </location>
</feature>
<dbReference type="SFLD" id="SFLDS00029">
    <property type="entry name" value="Radical_SAM"/>
    <property type="match status" value="1"/>
</dbReference>
<evidence type="ECO:0000256" key="6">
    <source>
        <dbReference type="ARBA" id="ARBA00022490"/>
    </source>
</evidence>
<sequence length="481" mass="53589">MAANDVSQAVSPQAVSQNKNQSVNQLKGPASEIDLTTIAKYAKHAPRYTSYPTALNFVSVNNDILRIANKNTQAEALSIYVHIPFCQTLCYYCGCNKIVTRHNSKADEYLDYIEKELLSKSHLLAERQAVSLHLGGGSPSFLSEQQQATLMTSLKKYITFDAQAEIAIELDPRNVDLPYLKNLRELGYNRLSFGLQDTDYQVQQTINRVQSTLHIADLVFEARNLGFSSINLDLIYGLPHQSEDTFRTTIAATKAMSPDRISLFSYAHLPERFAAQRKFGKDILPNAEQKAALYNIAVTEFKQVGYDMIGLDHFAKKADPLARAKNAGQLHRNFQGYTTKGDTDLVGFGVSAISTVGNAFAQNPKQLKDYYEQLNNHRPAAAIGLSLSNDDLIRRDVISSLMCNLSLKKDAIEGKYGIAFDDYFAIELDALRPLQKDGLVLHMNEGIVVPESARIFIRAICATFDAYVDSTKNMTRFSKAI</sequence>
<dbReference type="InterPro" id="IPR007197">
    <property type="entry name" value="rSAM"/>
</dbReference>
<evidence type="ECO:0000256" key="5">
    <source>
        <dbReference type="ARBA" id="ARBA00022485"/>
    </source>
</evidence>
<dbReference type="InterPro" id="IPR010723">
    <property type="entry name" value="HemN_C"/>
</dbReference>
<dbReference type="GO" id="GO:0004109">
    <property type="term" value="F:coproporphyrinogen oxidase activity"/>
    <property type="evidence" value="ECO:0007669"/>
    <property type="project" value="InterPro"/>
</dbReference>
<reference evidence="20 21" key="1">
    <citation type="submission" date="2020-01" db="EMBL/GenBank/DDBJ databases">
        <title>Genomes of bacteria type strains.</title>
        <authorList>
            <person name="Chen J."/>
            <person name="Zhu S."/>
            <person name="Yang J."/>
        </authorList>
    </citation>
    <scope>NUCLEOTIDE SEQUENCE [LARGE SCALE GENOMIC DNA]</scope>
    <source>
        <strain evidence="20 21">LMG 24078</strain>
    </source>
</reference>
<dbReference type="InterPro" id="IPR034505">
    <property type="entry name" value="Coproporphyrinogen-III_oxidase"/>
</dbReference>
<comment type="subcellular location">
    <subcellularLocation>
        <location evidence="1 15">Cytoplasm</location>
    </subcellularLocation>
</comment>
<comment type="pathway">
    <text evidence="2 15">Porphyrin-containing compound metabolism; protoporphyrin-IX biosynthesis; protoporphyrinogen-IX from coproporphyrinogen-III (AdoMet route): step 1/1.</text>
</comment>
<keyword evidence="9 15" id="KW-0560">Oxidoreductase</keyword>
<name>A0A6N9THB6_9ALTE</name>
<feature type="binding site" evidence="16">
    <location>
        <position position="267"/>
    </location>
    <ligand>
        <name>S-adenosyl-L-methionine</name>
        <dbReference type="ChEBI" id="CHEBI:59789"/>
        <label>2</label>
    </ligand>
</feature>
<comment type="subunit">
    <text evidence="4">Monomer.</text>
</comment>
<feature type="binding site" evidence="16">
    <location>
        <position position="196"/>
    </location>
    <ligand>
        <name>S-adenosyl-L-methionine</name>
        <dbReference type="ChEBI" id="CHEBI:59789"/>
        <label>2</label>
    </ligand>
</feature>
<evidence type="ECO:0000256" key="2">
    <source>
        <dbReference type="ARBA" id="ARBA00004785"/>
    </source>
</evidence>
<evidence type="ECO:0000256" key="14">
    <source>
        <dbReference type="ARBA" id="ARBA00048321"/>
    </source>
</evidence>
<dbReference type="FunFam" id="1.10.10.920:FF:000001">
    <property type="entry name" value="Coproporphyrinogen-III oxidase"/>
    <property type="match status" value="1"/>
</dbReference>
<evidence type="ECO:0000256" key="4">
    <source>
        <dbReference type="ARBA" id="ARBA00011245"/>
    </source>
</evidence>
<feature type="binding site" evidence="16">
    <location>
        <position position="353"/>
    </location>
    <ligand>
        <name>S-adenosyl-L-methionine</name>
        <dbReference type="ChEBI" id="CHEBI:59789"/>
        <label>1</label>
    </ligand>
</feature>
<proteinExistence type="inferred from homology"/>
<evidence type="ECO:0000256" key="12">
    <source>
        <dbReference type="ARBA" id="ARBA00023244"/>
    </source>
</evidence>
<evidence type="ECO:0000256" key="8">
    <source>
        <dbReference type="ARBA" id="ARBA00022723"/>
    </source>
</evidence>
<evidence type="ECO:0000256" key="16">
    <source>
        <dbReference type="PIRSR" id="PIRSR000167-1"/>
    </source>
</evidence>
<dbReference type="InterPro" id="IPR023404">
    <property type="entry name" value="rSAM_horseshoe"/>
</dbReference>
<feature type="binding site" evidence="17">
    <location>
        <position position="90"/>
    </location>
    <ligand>
        <name>[4Fe-4S] cluster</name>
        <dbReference type="ChEBI" id="CHEBI:49883"/>
        <note>4Fe-4S-S-AdoMet</note>
    </ligand>
</feature>
<keyword evidence="10 15" id="KW-0408">Iron</keyword>
<feature type="binding site" evidence="17">
    <location>
        <position position="86"/>
    </location>
    <ligand>
        <name>[4Fe-4S] cluster</name>
        <dbReference type="ChEBI" id="CHEBI:49883"/>
        <note>4Fe-4S-S-AdoMet</note>
    </ligand>
</feature>
<dbReference type="GO" id="GO:0051539">
    <property type="term" value="F:4 iron, 4 sulfur cluster binding"/>
    <property type="evidence" value="ECO:0007669"/>
    <property type="project" value="UniProtKB-KW"/>
</dbReference>
<evidence type="ECO:0000256" key="17">
    <source>
        <dbReference type="PIRSR" id="PIRSR000167-2"/>
    </source>
</evidence>
<dbReference type="GO" id="GO:0006782">
    <property type="term" value="P:protoporphyrinogen IX biosynthetic process"/>
    <property type="evidence" value="ECO:0007669"/>
    <property type="project" value="UniProtKB-UniPathway"/>
</dbReference>
<dbReference type="InterPro" id="IPR004558">
    <property type="entry name" value="Coprogen_oxidase_HemN"/>
</dbReference>
<evidence type="ECO:0000256" key="13">
    <source>
        <dbReference type="ARBA" id="ARBA00024295"/>
    </source>
</evidence>
<dbReference type="InterPro" id="IPR058240">
    <property type="entry name" value="rSAM_sf"/>
</dbReference>
<feature type="binding site" evidence="16">
    <location>
        <position position="80"/>
    </location>
    <ligand>
        <name>S-adenosyl-L-methionine</name>
        <dbReference type="ChEBI" id="CHEBI:59789"/>
        <label>1</label>
    </ligand>
</feature>
<dbReference type="PROSITE" id="PS51918">
    <property type="entry name" value="RADICAL_SAM"/>
    <property type="match status" value="1"/>
</dbReference>
<dbReference type="SUPFAM" id="SSF102114">
    <property type="entry name" value="Radical SAM enzymes"/>
    <property type="match status" value="1"/>
</dbReference>
<keyword evidence="6 15" id="KW-0963">Cytoplasm</keyword>
<evidence type="ECO:0000256" key="18">
    <source>
        <dbReference type="SAM" id="MobiDB-lite"/>
    </source>
</evidence>
<gene>
    <name evidence="20" type="primary">hemN</name>
    <name evidence="20" type="ORF">GTQ48_13515</name>
</gene>
<dbReference type="GO" id="GO:0051989">
    <property type="term" value="F:coproporphyrinogen dehydrogenase activity"/>
    <property type="evidence" value="ECO:0007669"/>
    <property type="project" value="UniProtKB-EC"/>
</dbReference>
<dbReference type="SFLD" id="SFLDG01065">
    <property type="entry name" value="anaerobic_coproporphyrinogen-I"/>
    <property type="match status" value="1"/>
</dbReference>
<dbReference type="NCBIfam" id="TIGR00538">
    <property type="entry name" value="hemN"/>
    <property type="match status" value="1"/>
</dbReference>
<comment type="catalytic activity">
    <reaction evidence="14 15">
        <text>coproporphyrinogen III + 2 S-adenosyl-L-methionine = protoporphyrinogen IX + 2 5'-deoxyadenosine + 2 L-methionine + 2 CO2</text>
        <dbReference type="Rhea" id="RHEA:15425"/>
        <dbReference type="ChEBI" id="CHEBI:16526"/>
        <dbReference type="ChEBI" id="CHEBI:17319"/>
        <dbReference type="ChEBI" id="CHEBI:57307"/>
        <dbReference type="ChEBI" id="CHEBI:57309"/>
        <dbReference type="ChEBI" id="CHEBI:57844"/>
        <dbReference type="ChEBI" id="CHEBI:59789"/>
        <dbReference type="EC" id="1.3.98.3"/>
    </reaction>
</comment>
<evidence type="ECO:0000259" key="19">
    <source>
        <dbReference type="PROSITE" id="PS51918"/>
    </source>
</evidence>
<dbReference type="EMBL" id="JAAAWO010000010">
    <property type="protein sequence ID" value="NDW16531.1"/>
    <property type="molecule type" value="Genomic_DNA"/>
</dbReference>
<feature type="binding site" evidence="16">
    <location>
        <position position="233"/>
    </location>
    <ligand>
        <name>S-adenosyl-L-methionine</name>
        <dbReference type="ChEBI" id="CHEBI:59789"/>
        <label>2</label>
    </ligand>
</feature>
<keyword evidence="8 15" id="KW-0479">Metal-binding</keyword>
<evidence type="ECO:0000313" key="20">
    <source>
        <dbReference type="EMBL" id="NDW16531.1"/>
    </source>
</evidence>
<evidence type="ECO:0000256" key="10">
    <source>
        <dbReference type="ARBA" id="ARBA00023004"/>
    </source>
</evidence>
<evidence type="ECO:0000256" key="7">
    <source>
        <dbReference type="ARBA" id="ARBA00022691"/>
    </source>
</evidence>
<dbReference type="GO" id="GO:0005737">
    <property type="term" value="C:cytoplasm"/>
    <property type="evidence" value="ECO:0007669"/>
    <property type="project" value="UniProtKB-SubCell"/>
</dbReference>
<comment type="caution">
    <text evidence="20">The sequence shown here is derived from an EMBL/GenBank/DDBJ whole genome shotgun (WGS) entry which is preliminary data.</text>
</comment>
<feature type="binding site" evidence="17">
    <location>
        <position position="93"/>
    </location>
    <ligand>
        <name>[4Fe-4S] cluster</name>
        <dbReference type="ChEBI" id="CHEBI:49883"/>
        <note>4Fe-4S-S-AdoMet</note>
    </ligand>
</feature>